<evidence type="ECO:0000256" key="1">
    <source>
        <dbReference type="SAM" id="MobiDB-lite"/>
    </source>
</evidence>
<reference evidence="2 3" key="1">
    <citation type="submission" date="2021-06" db="EMBL/GenBank/DDBJ databases">
        <title>Caerostris extrusa draft genome.</title>
        <authorList>
            <person name="Kono N."/>
            <person name="Arakawa K."/>
        </authorList>
    </citation>
    <scope>NUCLEOTIDE SEQUENCE [LARGE SCALE GENOMIC DNA]</scope>
</reference>
<dbReference type="Proteomes" id="UP001054945">
    <property type="component" value="Unassembled WGS sequence"/>
</dbReference>
<accession>A0AAV4XN05</accession>
<evidence type="ECO:0000313" key="3">
    <source>
        <dbReference type="Proteomes" id="UP001054945"/>
    </source>
</evidence>
<evidence type="ECO:0000313" key="2">
    <source>
        <dbReference type="EMBL" id="GIY95768.1"/>
    </source>
</evidence>
<dbReference type="AlphaFoldDB" id="A0AAV4XN05"/>
<comment type="caution">
    <text evidence="2">The sequence shown here is derived from an EMBL/GenBank/DDBJ whole genome shotgun (WGS) entry which is preliminary data.</text>
</comment>
<gene>
    <name evidence="2" type="ORF">CEXT_767531</name>
</gene>
<dbReference type="EMBL" id="BPLR01017959">
    <property type="protein sequence ID" value="GIY95768.1"/>
    <property type="molecule type" value="Genomic_DNA"/>
</dbReference>
<proteinExistence type="predicted"/>
<keyword evidence="3" id="KW-1185">Reference proteome</keyword>
<feature type="region of interest" description="Disordered" evidence="1">
    <location>
        <begin position="412"/>
        <end position="432"/>
    </location>
</feature>
<sequence length="432" mass="47995">MSCKRVNDLAGSWPDFPGDARSEEGRFHPHPHPHLCWGLGLIRDVPFFFFFLFGNGLKEISHAFIGKWYQVGMETVGSSLLSSHNRPERYGLRLISLQWILPGNRLTMALGLSAGRWPDFPGEIGRRPFPPCLVGVLEKTFKTPPSKHLYLSLPLIPVHSPQAIRSSPARFSNFRKLLVHHHFHLAIAPRDTDSGSSPCSGYTPTFVGVLGVIRDAIFFLLSFWEIVCRKSTVSLLVIGVKLEWKLLAHPHSHLTIAPRDMDSGSSPCSGYFLVIGLSWPWVLVQAAGRFPGRCEIGRGTLPTPHHHHLTFVGVLGVVGINRPSQNPQDFETPPSKHPYLFLSNPVHSLHVIPSSPARSPNFRKLLAHPHSHLTVAPRDMDSGSSPCSGYFLVISLPLPWVLVQAAGPISRQMRDRKKAPPNTPPLLLGCWE</sequence>
<organism evidence="2 3">
    <name type="scientific">Caerostris extrusa</name>
    <name type="common">Bark spider</name>
    <name type="synonym">Caerostris bankana</name>
    <dbReference type="NCBI Taxonomy" id="172846"/>
    <lineage>
        <taxon>Eukaryota</taxon>
        <taxon>Metazoa</taxon>
        <taxon>Ecdysozoa</taxon>
        <taxon>Arthropoda</taxon>
        <taxon>Chelicerata</taxon>
        <taxon>Arachnida</taxon>
        <taxon>Araneae</taxon>
        <taxon>Araneomorphae</taxon>
        <taxon>Entelegynae</taxon>
        <taxon>Araneoidea</taxon>
        <taxon>Araneidae</taxon>
        <taxon>Caerostris</taxon>
    </lineage>
</organism>
<name>A0AAV4XN05_CAEEX</name>
<protein>
    <submittedName>
        <fullName evidence="2">Uncharacterized protein</fullName>
    </submittedName>
</protein>